<evidence type="ECO:0000259" key="1">
    <source>
        <dbReference type="Pfam" id="PF10551"/>
    </source>
</evidence>
<proteinExistence type="predicted"/>
<dbReference type="Pfam" id="PF10551">
    <property type="entry name" value="MULE"/>
    <property type="match status" value="1"/>
</dbReference>
<evidence type="ECO:0000313" key="2">
    <source>
        <dbReference type="EMBL" id="KAK7098603.1"/>
    </source>
</evidence>
<protein>
    <recommendedName>
        <fullName evidence="1">MULE transposase domain-containing protein</fullName>
    </recommendedName>
</protein>
<feature type="domain" description="MULE transposase" evidence="1">
    <location>
        <begin position="1"/>
        <end position="68"/>
    </location>
</feature>
<organism evidence="2 3">
    <name type="scientific">Littorina saxatilis</name>
    <dbReference type="NCBI Taxonomy" id="31220"/>
    <lineage>
        <taxon>Eukaryota</taxon>
        <taxon>Metazoa</taxon>
        <taxon>Spiralia</taxon>
        <taxon>Lophotrochozoa</taxon>
        <taxon>Mollusca</taxon>
        <taxon>Gastropoda</taxon>
        <taxon>Caenogastropoda</taxon>
        <taxon>Littorinimorpha</taxon>
        <taxon>Littorinoidea</taxon>
        <taxon>Littorinidae</taxon>
        <taxon>Littorina</taxon>
    </lineage>
</organism>
<sequence length="231" mass="27037">MAFVLMGDHQVGNYRAILQQLKGKIERLTRAPWLPTLFITDFEQALRAAVHTEFQQAEVRSCYFHLCSAVWKRARQERLAGPGFLRRLGRHWQDVQDLIKKVLALAFLPVALVRQNFQTLFTDPLTANLARQVAGLQVFLAYFRRNYIIPGNVAQPAEWNVYRRDVDTRSNNHVEAWNRRWNATVGRRHPNFWYFLTRVRQEEVLSRGAINAVARARMLMGEVRDNSRSFE</sequence>
<accession>A0AAN9B3S6</accession>
<comment type="caution">
    <text evidence="2">The sequence shown here is derived from an EMBL/GenBank/DDBJ whole genome shotgun (WGS) entry which is preliminary data.</text>
</comment>
<dbReference type="EMBL" id="JBAMIC010000012">
    <property type="protein sequence ID" value="KAK7098603.1"/>
    <property type="molecule type" value="Genomic_DNA"/>
</dbReference>
<dbReference type="InterPro" id="IPR018289">
    <property type="entry name" value="MULE_transposase_dom"/>
</dbReference>
<keyword evidence="3" id="KW-1185">Reference proteome</keyword>
<name>A0AAN9B3S6_9CAEN</name>
<reference evidence="2 3" key="1">
    <citation type="submission" date="2024-02" db="EMBL/GenBank/DDBJ databases">
        <title>Chromosome-scale genome assembly of the rough periwinkle Littorina saxatilis.</title>
        <authorList>
            <person name="De Jode A."/>
            <person name="Faria R."/>
            <person name="Formenti G."/>
            <person name="Sims Y."/>
            <person name="Smith T.P."/>
            <person name="Tracey A."/>
            <person name="Wood J.M.D."/>
            <person name="Zagrodzka Z.B."/>
            <person name="Johannesson K."/>
            <person name="Butlin R.K."/>
            <person name="Leder E.H."/>
        </authorList>
    </citation>
    <scope>NUCLEOTIDE SEQUENCE [LARGE SCALE GENOMIC DNA]</scope>
    <source>
        <strain evidence="2">Snail1</strain>
        <tissue evidence="2">Muscle</tissue>
    </source>
</reference>
<dbReference type="AlphaFoldDB" id="A0AAN9B3S6"/>
<dbReference type="Proteomes" id="UP001374579">
    <property type="component" value="Unassembled WGS sequence"/>
</dbReference>
<evidence type="ECO:0000313" key="3">
    <source>
        <dbReference type="Proteomes" id="UP001374579"/>
    </source>
</evidence>
<gene>
    <name evidence="2" type="ORF">V1264_002860</name>
</gene>